<organism evidence="2 3">
    <name type="scientific">Oryza meyeriana var. granulata</name>
    <dbReference type="NCBI Taxonomy" id="110450"/>
    <lineage>
        <taxon>Eukaryota</taxon>
        <taxon>Viridiplantae</taxon>
        <taxon>Streptophyta</taxon>
        <taxon>Embryophyta</taxon>
        <taxon>Tracheophyta</taxon>
        <taxon>Spermatophyta</taxon>
        <taxon>Magnoliopsida</taxon>
        <taxon>Liliopsida</taxon>
        <taxon>Poales</taxon>
        <taxon>Poaceae</taxon>
        <taxon>BOP clade</taxon>
        <taxon>Oryzoideae</taxon>
        <taxon>Oryzeae</taxon>
        <taxon>Oryzinae</taxon>
        <taxon>Oryza</taxon>
        <taxon>Oryza meyeriana</taxon>
    </lineage>
</organism>
<keyword evidence="3" id="KW-1185">Reference proteome</keyword>
<evidence type="ECO:0000313" key="3">
    <source>
        <dbReference type="Proteomes" id="UP000479710"/>
    </source>
</evidence>
<reference evidence="2 3" key="1">
    <citation type="submission" date="2019-11" db="EMBL/GenBank/DDBJ databases">
        <title>Whole genome sequence of Oryza granulata.</title>
        <authorList>
            <person name="Li W."/>
        </authorList>
    </citation>
    <scope>NUCLEOTIDE SEQUENCE [LARGE SCALE GENOMIC DNA]</scope>
    <source>
        <strain evidence="3">cv. Menghai</strain>
        <tissue evidence="2">Leaf</tissue>
    </source>
</reference>
<sequence length="75" mass="7771">MHGPRDRAMVKGHGRDNQPHRENELRTRVSPSGTSTANEVDSGRHQGGNDGTPQACGEDGGSAAFSFDQAAAGAP</sequence>
<feature type="region of interest" description="Disordered" evidence="1">
    <location>
        <begin position="1"/>
        <end position="75"/>
    </location>
</feature>
<feature type="compositionally biased region" description="Basic and acidic residues" evidence="1">
    <location>
        <begin position="1"/>
        <end position="27"/>
    </location>
</feature>
<comment type="caution">
    <text evidence="2">The sequence shown here is derived from an EMBL/GenBank/DDBJ whole genome shotgun (WGS) entry which is preliminary data.</text>
</comment>
<protein>
    <submittedName>
        <fullName evidence="2">Uncharacterized protein</fullName>
    </submittedName>
</protein>
<feature type="compositionally biased region" description="Polar residues" evidence="1">
    <location>
        <begin position="29"/>
        <end position="39"/>
    </location>
</feature>
<evidence type="ECO:0000313" key="2">
    <source>
        <dbReference type="EMBL" id="KAF0904158.1"/>
    </source>
</evidence>
<dbReference type="Proteomes" id="UP000479710">
    <property type="component" value="Unassembled WGS sequence"/>
</dbReference>
<feature type="compositionally biased region" description="Low complexity" evidence="1">
    <location>
        <begin position="61"/>
        <end position="75"/>
    </location>
</feature>
<dbReference type="AlphaFoldDB" id="A0A6G1CUL6"/>
<name>A0A6G1CUL6_9ORYZ</name>
<evidence type="ECO:0000256" key="1">
    <source>
        <dbReference type="SAM" id="MobiDB-lite"/>
    </source>
</evidence>
<accession>A0A6G1CUL6</accession>
<gene>
    <name evidence="2" type="ORF">E2562_032540</name>
</gene>
<dbReference type="EMBL" id="SPHZ02000008">
    <property type="protein sequence ID" value="KAF0904158.1"/>
    <property type="molecule type" value="Genomic_DNA"/>
</dbReference>
<proteinExistence type="predicted"/>